<evidence type="ECO:0000256" key="2">
    <source>
        <dbReference type="ARBA" id="ARBA00009530"/>
    </source>
</evidence>
<dbReference type="SUPFAM" id="SSF54160">
    <property type="entry name" value="Chromo domain-like"/>
    <property type="match status" value="1"/>
</dbReference>
<evidence type="ECO:0000256" key="6">
    <source>
        <dbReference type="ARBA" id="ARBA00023136"/>
    </source>
</evidence>
<evidence type="ECO:0000256" key="8">
    <source>
        <dbReference type="SAM" id="Phobius"/>
    </source>
</evidence>
<dbReference type="InterPro" id="IPR023780">
    <property type="entry name" value="Chromo_domain"/>
</dbReference>
<feature type="domain" description="Chromo" evidence="9">
    <location>
        <begin position="140"/>
        <end position="201"/>
    </location>
</feature>
<evidence type="ECO:0000256" key="7">
    <source>
        <dbReference type="SAM" id="MobiDB-lite"/>
    </source>
</evidence>
<dbReference type="GO" id="GO:0006338">
    <property type="term" value="P:chromatin remodeling"/>
    <property type="evidence" value="ECO:0007669"/>
    <property type="project" value="UniProtKB-ARBA"/>
</dbReference>
<keyword evidence="11" id="KW-1185">Reference proteome</keyword>
<dbReference type="GO" id="GO:0016020">
    <property type="term" value="C:membrane"/>
    <property type="evidence" value="ECO:0007669"/>
    <property type="project" value="UniProtKB-SubCell"/>
</dbReference>
<evidence type="ECO:0000313" key="10">
    <source>
        <dbReference type="EMBL" id="CZT23276.1"/>
    </source>
</evidence>
<comment type="subcellular location">
    <subcellularLocation>
        <location evidence="1">Membrane</location>
    </subcellularLocation>
</comment>
<organism evidence="10 11">
    <name type="scientific">Ramularia collo-cygni</name>
    <dbReference type="NCBI Taxonomy" id="112498"/>
    <lineage>
        <taxon>Eukaryota</taxon>
        <taxon>Fungi</taxon>
        <taxon>Dikarya</taxon>
        <taxon>Ascomycota</taxon>
        <taxon>Pezizomycotina</taxon>
        <taxon>Dothideomycetes</taxon>
        <taxon>Dothideomycetidae</taxon>
        <taxon>Mycosphaerellales</taxon>
        <taxon>Mycosphaerellaceae</taxon>
        <taxon>Ramularia</taxon>
    </lineage>
</organism>
<dbReference type="GeneID" id="35604066"/>
<evidence type="ECO:0000256" key="4">
    <source>
        <dbReference type="ARBA" id="ARBA00022692"/>
    </source>
</evidence>
<dbReference type="Pfam" id="PF01679">
    <property type="entry name" value="Pmp3"/>
    <property type="match status" value="1"/>
</dbReference>
<keyword evidence="4 8" id="KW-0812">Transmembrane</keyword>
<reference evidence="10 11" key="1">
    <citation type="submission" date="2016-03" db="EMBL/GenBank/DDBJ databases">
        <authorList>
            <person name="Ploux O."/>
        </authorList>
    </citation>
    <scope>NUCLEOTIDE SEQUENCE [LARGE SCALE GENOMIC DNA]</scope>
    <source>
        <strain evidence="10 11">URUG2</strain>
    </source>
</reference>
<feature type="transmembrane region" description="Helical" evidence="8">
    <location>
        <begin position="63"/>
        <end position="81"/>
    </location>
</feature>
<dbReference type="OrthoDB" id="433924at2759"/>
<dbReference type="PROSITE" id="PS50013">
    <property type="entry name" value="CHROMO_2"/>
    <property type="match status" value="1"/>
</dbReference>
<gene>
    <name evidence="10" type="ORF">RCC_08987</name>
</gene>
<feature type="compositionally biased region" description="Basic residues" evidence="7">
    <location>
        <begin position="193"/>
        <end position="208"/>
    </location>
</feature>
<comment type="similarity">
    <text evidence="2">Belongs to the UPF0057 (PMP3) family.</text>
</comment>
<dbReference type="Proteomes" id="UP000225277">
    <property type="component" value="Unassembled WGS sequence"/>
</dbReference>
<dbReference type="SMART" id="SM00298">
    <property type="entry name" value="CHROMO"/>
    <property type="match status" value="1"/>
</dbReference>
<accession>A0A2D3V1K4</accession>
<dbReference type="AlphaFoldDB" id="A0A2D3V1K4"/>
<dbReference type="CDD" id="cd00024">
    <property type="entry name" value="CD_CSD"/>
    <property type="match status" value="1"/>
</dbReference>
<evidence type="ECO:0000313" key="11">
    <source>
        <dbReference type="Proteomes" id="UP000225277"/>
    </source>
</evidence>
<keyword evidence="6 8" id="KW-0472">Membrane</keyword>
<dbReference type="RefSeq" id="XP_023630000.1">
    <property type="nucleotide sequence ID" value="XM_023774232.1"/>
</dbReference>
<evidence type="ECO:0000256" key="5">
    <source>
        <dbReference type="ARBA" id="ARBA00022989"/>
    </source>
</evidence>
<evidence type="ECO:0000259" key="9">
    <source>
        <dbReference type="PROSITE" id="PS50013"/>
    </source>
</evidence>
<evidence type="ECO:0000256" key="1">
    <source>
        <dbReference type="ARBA" id="ARBA00004370"/>
    </source>
</evidence>
<sequence>MPDLIAEISDVIEANLPGPETRLLLFRGWLILVAVAWSSSYIQRQYQSGNLSRKKIGRRVGSFSSTAWSRFCSISLGTWAIPFPLPVIWWKRGCCSGDLAIGTLLTFMGYIPGIIYAWHIINTTGDKRKAPREMEHMNMHTVDEIKAVNKDEDGRPMYLVSWVGYGSDQDTWEYAGEIDRDALRRYRALNVKRQRSRSRSRSDRRRRSSTTSGTY</sequence>
<proteinExistence type="inferred from homology"/>
<feature type="transmembrane region" description="Helical" evidence="8">
    <location>
        <begin position="24"/>
        <end position="42"/>
    </location>
</feature>
<dbReference type="InterPro" id="IPR000612">
    <property type="entry name" value="PMP3"/>
</dbReference>
<dbReference type="EMBL" id="FJUY01000016">
    <property type="protein sequence ID" value="CZT23276.1"/>
    <property type="molecule type" value="Genomic_DNA"/>
</dbReference>
<protein>
    <recommendedName>
        <fullName evidence="9">Chromo domain-containing protein</fullName>
    </recommendedName>
</protein>
<dbReference type="InterPro" id="IPR016197">
    <property type="entry name" value="Chromo-like_dom_sf"/>
</dbReference>
<feature type="region of interest" description="Disordered" evidence="7">
    <location>
        <begin position="193"/>
        <end position="215"/>
    </location>
</feature>
<dbReference type="Pfam" id="PF00385">
    <property type="entry name" value="Chromo"/>
    <property type="match status" value="1"/>
</dbReference>
<dbReference type="Gene3D" id="2.40.50.40">
    <property type="match status" value="1"/>
</dbReference>
<keyword evidence="5 8" id="KW-1133">Transmembrane helix</keyword>
<feature type="transmembrane region" description="Helical" evidence="8">
    <location>
        <begin position="101"/>
        <end position="121"/>
    </location>
</feature>
<evidence type="ECO:0000256" key="3">
    <source>
        <dbReference type="ARBA" id="ARBA00011353"/>
    </source>
</evidence>
<name>A0A2D3V1K4_9PEZI</name>
<dbReference type="InterPro" id="IPR000953">
    <property type="entry name" value="Chromo/chromo_shadow_dom"/>
</dbReference>
<comment type="subunit">
    <text evidence="3">Component of the NuA4 histone acetyltransferase complex.</text>
</comment>